<evidence type="ECO:0000259" key="3">
    <source>
        <dbReference type="Pfam" id="PF03364"/>
    </source>
</evidence>
<dbReference type="SUPFAM" id="SSF55961">
    <property type="entry name" value="Bet v1-like"/>
    <property type="match status" value="1"/>
</dbReference>
<dbReference type="Pfam" id="PF03364">
    <property type="entry name" value="Polyketide_cyc"/>
    <property type="match status" value="1"/>
</dbReference>
<name>A0A2S6HEM9_9GAMM</name>
<evidence type="ECO:0000313" key="4">
    <source>
        <dbReference type="EMBL" id="PPK75935.1"/>
    </source>
</evidence>
<organism evidence="4 5">
    <name type="scientific">Methylobacter tundripaludum</name>
    <dbReference type="NCBI Taxonomy" id="173365"/>
    <lineage>
        <taxon>Bacteria</taxon>
        <taxon>Pseudomonadati</taxon>
        <taxon>Pseudomonadota</taxon>
        <taxon>Gammaproteobacteria</taxon>
        <taxon>Methylococcales</taxon>
        <taxon>Methylococcaceae</taxon>
        <taxon>Methylobacter</taxon>
    </lineage>
</organism>
<dbReference type="RefSeq" id="WP_104428460.1">
    <property type="nucleotide sequence ID" value="NZ_PTIZ01000004.1"/>
</dbReference>
<accession>A0A2S6HEM9</accession>
<dbReference type="InterPro" id="IPR005031">
    <property type="entry name" value="COQ10_START"/>
</dbReference>
<dbReference type="CDD" id="cd07813">
    <property type="entry name" value="COQ10p_like"/>
    <property type="match status" value="1"/>
</dbReference>
<dbReference type="PANTHER" id="PTHR12901">
    <property type="entry name" value="SPERM PROTEIN HOMOLOG"/>
    <property type="match status" value="1"/>
</dbReference>
<comment type="similarity">
    <text evidence="1">Belongs to the ribosome association toxin RatA family.</text>
</comment>
<dbReference type="Proteomes" id="UP000240010">
    <property type="component" value="Unassembled WGS sequence"/>
</dbReference>
<dbReference type="InterPro" id="IPR023393">
    <property type="entry name" value="START-like_dom_sf"/>
</dbReference>
<dbReference type="GO" id="GO:0045333">
    <property type="term" value="P:cellular respiration"/>
    <property type="evidence" value="ECO:0007669"/>
    <property type="project" value="InterPro"/>
</dbReference>
<keyword evidence="2" id="KW-1277">Toxin-antitoxin system</keyword>
<dbReference type="AlphaFoldDB" id="A0A2S6HEM9"/>
<comment type="caution">
    <text evidence="4">The sequence shown here is derived from an EMBL/GenBank/DDBJ whole genome shotgun (WGS) entry which is preliminary data.</text>
</comment>
<dbReference type="InterPro" id="IPR044996">
    <property type="entry name" value="COQ10-like"/>
</dbReference>
<dbReference type="GO" id="GO:0048039">
    <property type="term" value="F:ubiquinone binding"/>
    <property type="evidence" value="ECO:0007669"/>
    <property type="project" value="InterPro"/>
</dbReference>
<gene>
    <name evidence="4" type="ORF">B0F87_10422</name>
</gene>
<dbReference type="PANTHER" id="PTHR12901:SF10">
    <property type="entry name" value="COENZYME Q-BINDING PROTEIN COQ10, MITOCHONDRIAL"/>
    <property type="match status" value="1"/>
</dbReference>
<evidence type="ECO:0000313" key="5">
    <source>
        <dbReference type="Proteomes" id="UP000240010"/>
    </source>
</evidence>
<dbReference type="EMBL" id="PTIZ01000004">
    <property type="protein sequence ID" value="PPK75935.1"/>
    <property type="molecule type" value="Genomic_DNA"/>
</dbReference>
<sequence length="143" mass="15876">MTVVQKSALVKFSAQQMFDLVNDIEAYPEFLPWCSGSRIIKREDDIVEAEVVISKGGFKKSFSTRNKIDNGRSMTLSLLNGPFSSLEGKWEFIPLREDASKISLDLEFEMSGKLASLAFGAVFNQICNTMVSSFTARAKAVYG</sequence>
<evidence type="ECO:0000256" key="1">
    <source>
        <dbReference type="ARBA" id="ARBA00008918"/>
    </source>
</evidence>
<reference evidence="4 5" key="1">
    <citation type="submission" date="2018-02" db="EMBL/GenBank/DDBJ databases">
        <title>Subsurface microbial communities from deep shales in Ohio and West Virginia, USA.</title>
        <authorList>
            <person name="Wrighton K."/>
        </authorList>
    </citation>
    <scope>NUCLEOTIDE SEQUENCE [LARGE SCALE GENOMIC DNA]</scope>
    <source>
        <strain evidence="4 5">OWC-DMM</strain>
    </source>
</reference>
<feature type="domain" description="Coenzyme Q-binding protein COQ10 START" evidence="3">
    <location>
        <begin position="10"/>
        <end position="135"/>
    </location>
</feature>
<evidence type="ECO:0000256" key="2">
    <source>
        <dbReference type="ARBA" id="ARBA00022649"/>
    </source>
</evidence>
<dbReference type="Gene3D" id="3.30.530.20">
    <property type="match status" value="1"/>
</dbReference>
<proteinExistence type="inferred from homology"/>
<protein>
    <submittedName>
        <fullName evidence="4">Ribosome-associated toxin RatA of RatAB toxin-antitoxin module</fullName>
    </submittedName>
</protein>